<keyword evidence="2 6" id="KW-0812">Transmembrane</keyword>
<proteinExistence type="predicted"/>
<evidence type="ECO:0000256" key="1">
    <source>
        <dbReference type="ARBA" id="ARBA00004141"/>
    </source>
</evidence>
<evidence type="ECO:0000313" key="9">
    <source>
        <dbReference type="Proteomes" id="UP000237968"/>
    </source>
</evidence>
<evidence type="ECO:0000256" key="4">
    <source>
        <dbReference type="ARBA" id="ARBA00023136"/>
    </source>
</evidence>
<feature type="transmembrane region" description="Helical" evidence="6">
    <location>
        <begin position="417"/>
        <end position="437"/>
    </location>
</feature>
<dbReference type="EMBL" id="PVNK01000159">
    <property type="protein sequence ID" value="PRP97412.1"/>
    <property type="molecule type" value="Genomic_DNA"/>
</dbReference>
<evidence type="ECO:0000259" key="7">
    <source>
        <dbReference type="Pfam" id="PF01694"/>
    </source>
</evidence>
<feature type="transmembrane region" description="Helical" evidence="6">
    <location>
        <begin position="568"/>
        <end position="592"/>
    </location>
</feature>
<dbReference type="Proteomes" id="UP000237968">
    <property type="component" value="Unassembled WGS sequence"/>
</dbReference>
<dbReference type="GO" id="GO:0016020">
    <property type="term" value="C:membrane"/>
    <property type="evidence" value="ECO:0007669"/>
    <property type="project" value="UniProtKB-SubCell"/>
</dbReference>
<feature type="transmembrane region" description="Helical" evidence="6">
    <location>
        <begin position="449"/>
        <end position="472"/>
    </location>
</feature>
<dbReference type="OrthoDB" id="9813074at2"/>
<feature type="transmembrane region" description="Helical" evidence="6">
    <location>
        <begin position="6"/>
        <end position="25"/>
    </location>
</feature>
<keyword evidence="4 6" id="KW-0472">Membrane</keyword>
<comment type="subcellular location">
    <subcellularLocation>
        <location evidence="1">Membrane</location>
        <topology evidence="1">Multi-pass membrane protein</topology>
    </subcellularLocation>
</comment>
<evidence type="ECO:0000256" key="3">
    <source>
        <dbReference type="ARBA" id="ARBA00022989"/>
    </source>
</evidence>
<evidence type="ECO:0000313" key="8">
    <source>
        <dbReference type="EMBL" id="PRP97412.1"/>
    </source>
</evidence>
<dbReference type="InterPro" id="IPR035952">
    <property type="entry name" value="Rhomboid-like_sf"/>
</dbReference>
<feature type="region of interest" description="Disordered" evidence="5">
    <location>
        <begin position="305"/>
        <end position="326"/>
    </location>
</feature>
<name>A0A2S9XX32_9BACT</name>
<organism evidence="8 9">
    <name type="scientific">Enhygromyxa salina</name>
    <dbReference type="NCBI Taxonomy" id="215803"/>
    <lineage>
        <taxon>Bacteria</taxon>
        <taxon>Pseudomonadati</taxon>
        <taxon>Myxococcota</taxon>
        <taxon>Polyangia</taxon>
        <taxon>Nannocystales</taxon>
        <taxon>Nannocystaceae</taxon>
        <taxon>Enhygromyxa</taxon>
    </lineage>
</organism>
<feature type="transmembrane region" description="Helical" evidence="6">
    <location>
        <begin position="540"/>
        <end position="561"/>
    </location>
</feature>
<accession>A0A2S9XX32</accession>
<gene>
    <name evidence="8" type="ORF">ENSA5_34500</name>
</gene>
<feature type="transmembrane region" description="Helical" evidence="6">
    <location>
        <begin position="55"/>
        <end position="74"/>
    </location>
</feature>
<dbReference type="SUPFAM" id="SSF144091">
    <property type="entry name" value="Rhomboid-like"/>
    <property type="match status" value="1"/>
</dbReference>
<evidence type="ECO:0000256" key="6">
    <source>
        <dbReference type="SAM" id="Phobius"/>
    </source>
</evidence>
<keyword evidence="3 6" id="KW-1133">Transmembrane helix</keyword>
<evidence type="ECO:0000256" key="5">
    <source>
        <dbReference type="SAM" id="MobiDB-lite"/>
    </source>
</evidence>
<evidence type="ECO:0000256" key="2">
    <source>
        <dbReference type="ARBA" id="ARBA00022692"/>
    </source>
</evidence>
<reference evidence="8 9" key="1">
    <citation type="submission" date="2018-03" db="EMBL/GenBank/DDBJ databases">
        <title>Draft Genome Sequences of the Obligatory Marine Myxobacteria Enhygromyxa salina SWB005.</title>
        <authorList>
            <person name="Poehlein A."/>
            <person name="Moghaddam J.A."/>
            <person name="Harms H."/>
            <person name="Alanjari M."/>
            <person name="Koenig G.M."/>
            <person name="Daniel R."/>
            <person name="Schaeberle T.F."/>
        </authorList>
    </citation>
    <scope>NUCLEOTIDE SEQUENCE [LARGE SCALE GENOMIC DNA]</scope>
    <source>
        <strain evidence="8 9">SWB005</strain>
    </source>
</reference>
<dbReference type="InterPro" id="IPR022764">
    <property type="entry name" value="Peptidase_S54_rhomboid_dom"/>
</dbReference>
<dbReference type="GO" id="GO:0004252">
    <property type="term" value="F:serine-type endopeptidase activity"/>
    <property type="evidence" value="ECO:0007669"/>
    <property type="project" value="InterPro"/>
</dbReference>
<feature type="transmembrane region" description="Helical" evidence="6">
    <location>
        <begin position="368"/>
        <end position="386"/>
    </location>
</feature>
<dbReference type="RefSeq" id="WP_146155809.1">
    <property type="nucleotide sequence ID" value="NZ_PVNK01000159.1"/>
</dbReference>
<dbReference type="AlphaFoldDB" id="A0A2S9XX32"/>
<feature type="domain" description="Peptidase S54 rhomboid" evidence="7">
    <location>
        <begin position="409"/>
        <end position="543"/>
    </location>
</feature>
<dbReference type="Gene3D" id="1.20.1540.10">
    <property type="entry name" value="Rhomboid-like"/>
    <property type="match status" value="1"/>
</dbReference>
<comment type="caution">
    <text evidence="8">The sequence shown here is derived from an EMBL/GenBank/DDBJ whole genome shotgun (WGS) entry which is preliminary data.</text>
</comment>
<feature type="transmembrane region" description="Helical" evidence="6">
    <location>
        <begin position="478"/>
        <end position="503"/>
    </location>
</feature>
<keyword evidence="9" id="KW-1185">Reference proteome</keyword>
<feature type="transmembrane region" description="Helical" evidence="6">
    <location>
        <begin position="515"/>
        <end position="534"/>
    </location>
</feature>
<protein>
    <submittedName>
        <fullName evidence="8">Rhomboid family protein</fullName>
    </submittedName>
</protein>
<feature type="transmembrane region" description="Helical" evidence="6">
    <location>
        <begin position="32"/>
        <end position="49"/>
    </location>
</feature>
<sequence>MQVELFDHLLLLAAVICAATLVRLLRGGDGIGRGYAIVVGIELVWAVFSMGASRFSGTIALSLVVLTVALPWALERLSRWAFARGYLAWVGRLSGLRAMLMPGAGLSRQLPILEGLSLLDRKGVDAALAHFRRLADEAEDGAELAMIHEQIVSMLFHGQRWDEGIAHYERRFHAGYAALRPSLALGLLRAYGESGRIETAAGLLRELEDGPIGDDPNTAELLGQARLTFLAYAGAVAPVDEVVQRRRFAALGLTPATAELFKGIALVRAGERREAVETLSKVEELAGPRDRRVLEAARAVLEPAREAAGDDEASEPGPKVEAAPSPGLSLGEAIELPDELRVYVEVVAARLQSFLVATPPVRRHERPIATYAVMVALSTVYGVHLLRGGGGIGLMELGALSEDLWRGGAWGRVFTSAWIHMDLVGLLFDVYAIWLAGQIIERMLGPARMAAATVLAGLAGMAASVLALPLLWQLGLDRLAVVAPTGGNLMAVGAITAALWLLLPSRTPALASRPRRNLVVTLSLLLVANLLTSWPGVAGVGVAPIALLTTIAVASLVAIALPLEQPRWLGVALGSLVGAALVVNAAAAVLVIGEDPETYLVDHRSQRCEIGGLVVHTSIGVTPMSLDRDVPFNLPIVDGLLDTLELRDGSLVQLAVYRGALADPSSPALFELVEGIDGELSATAAGTLPEPFAEIMADDPTGSWHAADLWRNGLRVGRVIERRLELPAAQAAAQAADQAADQEPATVMLIASPAEAVDHAPSLYAAMLREAEFIEGPEEGRSSRIRCTVE</sequence>
<dbReference type="Pfam" id="PF01694">
    <property type="entry name" value="Rhomboid"/>
    <property type="match status" value="1"/>
</dbReference>